<sequence>MKGDRRLGLFATLLLSPMIWAEGSDGPTSPGHQQIERLSGCFEVTYRFAEDGVHDMFSEDYGLTNALLEWLELETLPGGSYRLTHVSVLEERVVPHFHEIWTPLSEEGTWRQEVYSHTPGNPRSEQRYTCTAAWQQNTWSCHAGKAKKPFRDRDAPFGFDRQDYDHLDRHNTLLVTPHGWVQSQQNLKQRESGEVVSRELGWITYHRVDDERCRQGHDWARAQREKD</sequence>
<name>A0ABQ2Z496_9GAMM</name>
<gene>
    <name evidence="1" type="ORF">GCM10007160_35270</name>
</gene>
<reference evidence="2" key="1">
    <citation type="journal article" date="2019" name="Int. J. Syst. Evol. Microbiol.">
        <title>The Global Catalogue of Microorganisms (GCM) 10K type strain sequencing project: providing services to taxonomists for standard genome sequencing and annotation.</title>
        <authorList>
            <consortium name="The Broad Institute Genomics Platform"/>
            <consortium name="The Broad Institute Genome Sequencing Center for Infectious Disease"/>
            <person name="Wu L."/>
            <person name="Ma J."/>
        </authorList>
    </citation>
    <scope>NUCLEOTIDE SEQUENCE [LARGE SCALE GENOMIC DNA]</scope>
    <source>
        <strain evidence="2">KCTC 22228</strain>
    </source>
</reference>
<organism evidence="1 2">
    <name type="scientific">Litchfieldella qijiaojingensis</name>
    <dbReference type="NCBI Taxonomy" id="980347"/>
    <lineage>
        <taxon>Bacteria</taxon>
        <taxon>Pseudomonadati</taxon>
        <taxon>Pseudomonadota</taxon>
        <taxon>Gammaproteobacteria</taxon>
        <taxon>Oceanospirillales</taxon>
        <taxon>Halomonadaceae</taxon>
        <taxon>Litchfieldella</taxon>
    </lineage>
</organism>
<comment type="caution">
    <text evidence="1">The sequence shown here is derived from an EMBL/GenBank/DDBJ whole genome shotgun (WGS) entry which is preliminary data.</text>
</comment>
<protein>
    <submittedName>
        <fullName evidence="1">Uncharacterized protein</fullName>
    </submittedName>
</protein>
<evidence type="ECO:0000313" key="2">
    <source>
        <dbReference type="Proteomes" id="UP000653056"/>
    </source>
</evidence>
<dbReference type="Proteomes" id="UP000653056">
    <property type="component" value="Unassembled WGS sequence"/>
</dbReference>
<dbReference type="EMBL" id="BMXS01000023">
    <property type="protein sequence ID" value="GGY04578.1"/>
    <property type="molecule type" value="Genomic_DNA"/>
</dbReference>
<keyword evidence="2" id="KW-1185">Reference proteome</keyword>
<proteinExistence type="predicted"/>
<dbReference type="InterPro" id="IPR046715">
    <property type="entry name" value="DUF6607"/>
</dbReference>
<dbReference type="Pfam" id="PF20311">
    <property type="entry name" value="DUF6607"/>
    <property type="match status" value="1"/>
</dbReference>
<evidence type="ECO:0000313" key="1">
    <source>
        <dbReference type="EMBL" id="GGY04578.1"/>
    </source>
</evidence>
<accession>A0ABQ2Z496</accession>
<dbReference type="RefSeq" id="WP_189471549.1">
    <property type="nucleotide sequence ID" value="NZ_BMXS01000023.1"/>
</dbReference>